<dbReference type="PANTHER" id="PTHR44846:SF1">
    <property type="entry name" value="MANNOSYL-D-GLYCERATE TRANSPORT_METABOLISM SYSTEM REPRESSOR MNGR-RELATED"/>
    <property type="match status" value="1"/>
</dbReference>
<organism evidence="5 6">
    <name type="scientific">Staphylococcus rostri</name>
    <dbReference type="NCBI Taxonomy" id="522262"/>
    <lineage>
        <taxon>Bacteria</taxon>
        <taxon>Bacillati</taxon>
        <taxon>Bacillota</taxon>
        <taxon>Bacilli</taxon>
        <taxon>Bacillales</taxon>
        <taxon>Staphylococcaceae</taxon>
        <taxon>Staphylococcus</taxon>
    </lineage>
</organism>
<dbReference type="PRINTS" id="PR00035">
    <property type="entry name" value="HTHGNTR"/>
</dbReference>
<dbReference type="Proteomes" id="UP000242752">
    <property type="component" value="Unassembled WGS sequence"/>
</dbReference>
<keyword evidence="1" id="KW-0805">Transcription regulation</keyword>
<evidence type="ECO:0000256" key="2">
    <source>
        <dbReference type="ARBA" id="ARBA00023125"/>
    </source>
</evidence>
<proteinExistence type="predicted"/>
<accession>A0A2K3YTN1</accession>
<name>A0A2K3YTN1_9STAP</name>
<dbReference type="Pfam" id="PF00392">
    <property type="entry name" value="GntR"/>
    <property type="match status" value="1"/>
</dbReference>
<sequence length="253" mass="29138">MKVREVILVTQAQPKFLTIYNTLYEEIQMGKFPGGTALPTEKVLCERFGVSRMTLRQAIKLLTEDGVVESIRGKGHFVVSQHRDHSVSSMAHLAHPLQQMARNVMTLDTIHYRVDLESEYTNHLFPDHPSAVVAMERYYVYEGNDTQQADALCFSFIPINVIDMYDVSTQNQDAVRKFVEEQVYQYAAQSDLKFSTTEKPHFAQDEHMFDGGNHCWLIVETLYSGHESPIMINKWYVPQAKAEINVTRLKEME</sequence>
<comment type="caution">
    <text evidence="5">The sequence shown here is derived from an EMBL/GenBank/DDBJ whole genome shotgun (WGS) entry which is preliminary data.</text>
</comment>
<dbReference type="SUPFAM" id="SSF46785">
    <property type="entry name" value="Winged helix' DNA-binding domain"/>
    <property type="match status" value="1"/>
</dbReference>
<dbReference type="InterPro" id="IPR050679">
    <property type="entry name" value="Bact_HTH_transcr_reg"/>
</dbReference>
<dbReference type="GO" id="GO:0045892">
    <property type="term" value="P:negative regulation of DNA-templated transcription"/>
    <property type="evidence" value="ECO:0007669"/>
    <property type="project" value="TreeGrafter"/>
</dbReference>
<keyword evidence="6" id="KW-1185">Reference proteome</keyword>
<dbReference type="InterPro" id="IPR000524">
    <property type="entry name" value="Tscrpt_reg_HTH_GntR"/>
</dbReference>
<dbReference type="InterPro" id="IPR036390">
    <property type="entry name" value="WH_DNA-bd_sf"/>
</dbReference>
<dbReference type="GO" id="GO:0003700">
    <property type="term" value="F:DNA-binding transcription factor activity"/>
    <property type="evidence" value="ECO:0007669"/>
    <property type="project" value="InterPro"/>
</dbReference>
<feature type="domain" description="HTH gntR-type" evidence="4">
    <location>
        <begin position="13"/>
        <end position="81"/>
    </location>
</feature>
<dbReference type="AlphaFoldDB" id="A0A2K3YTN1"/>
<reference evidence="5 6" key="1">
    <citation type="submission" date="2017-08" db="EMBL/GenBank/DDBJ databases">
        <title>Draft genome sequences of 64 type strains of genus Staph aureus.</title>
        <authorList>
            <person name="Cole K."/>
            <person name="Golubchik T."/>
            <person name="Russell J."/>
            <person name="Foster D."/>
            <person name="Llewelyn M."/>
            <person name="Wilson D."/>
            <person name="Crook D."/>
            <person name="Paul J."/>
        </authorList>
    </citation>
    <scope>NUCLEOTIDE SEQUENCE [LARGE SCALE GENOMIC DNA]</scope>
    <source>
        <strain evidence="5 6">DSM 21968</strain>
    </source>
</reference>
<dbReference type="PROSITE" id="PS50949">
    <property type="entry name" value="HTH_GNTR"/>
    <property type="match status" value="1"/>
</dbReference>
<keyword evidence="3" id="KW-0804">Transcription</keyword>
<evidence type="ECO:0000313" key="5">
    <source>
        <dbReference type="EMBL" id="PNZ28578.1"/>
    </source>
</evidence>
<keyword evidence="2" id="KW-0238">DNA-binding</keyword>
<evidence type="ECO:0000256" key="1">
    <source>
        <dbReference type="ARBA" id="ARBA00023015"/>
    </source>
</evidence>
<evidence type="ECO:0000256" key="3">
    <source>
        <dbReference type="ARBA" id="ARBA00023163"/>
    </source>
</evidence>
<dbReference type="SMART" id="SM00345">
    <property type="entry name" value="HTH_GNTR"/>
    <property type="match status" value="1"/>
</dbReference>
<dbReference type="EMBL" id="PPRF01000021">
    <property type="protein sequence ID" value="PNZ28578.1"/>
    <property type="molecule type" value="Genomic_DNA"/>
</dbReference>
<evidence type="ECO:0000259" key="4">
    <source>
        <dbReference type="PROSITE" id="PS50949"/>
    </source>
</evidence>
<dbReference type="OrthoDB" id="9815017at2"/>
<dbReference type="PANTHER" id="PTHR44846">
    <property type="entry name" value="MANNOSYL-D-GLYCERATE TRANSPORT/METABOLISM SYSTEM REPRESSOR MNGR-RELATED"/>
    <property type="match status" value="1"/>
</dbReference>
<dbReference type="Gene3D" id="1.10.10.10">
    <property type="entry name" value="Winged helix-like DNA-binding domain superfamily/Winged helix DNA-binding domain"/>
    <property type="match status" value="1"/>
</dbReference>
<evidence type="ECO:0000313" key="6">
    <source>
        <dbReference type="Proteomes" id="UP000242752"/>
    </source>
</evidence>
<dbReference type="CDD" id="cd07377">
    <property type="entry name" value="WHTH_GntR"/>
    <property type="match status" value="1"/>
</dbReference>
<dbReference type="InterPro" id="IPR036388">
    <property type="entry name" value="WH-like_DNA-bd_sf"/>
</dbReference>
<dbReference type="GO" id="GO:0003677">
    <property type="term" value="F:DNA binding"/>
    <property type="evidence" value="ECO:0007669"/>
    <property type="project" value="UniProtKB-KW"/>
</dbReference>
<protein>
    <submittedName>
        <fullName evidence="5">GntR family transcriptional regulator</fullName>
    </submittedName>
</protein>
<gene>
    <name evidence="5" type="ORF">CD122_04170</name>
</gene>